<dbReference type="Proteomes" id="UP000245956">
    <property type="component" value="Unassembled WGS sequence"/>
</dbReference>
<dbReference type="GO" id="GO:0005524">
    <property type="term" value="F:ATP binding"/>
    <property type="evidence" value="ECO:0007669"/>
    <property type="project" value="UniProtKB-KW"/>
</dbReference>
<feature type="compositionally biased region" description="Low complexity" evidence="4">
    <location>
        <begin position="636"/>
        <end position="651"/>
    </location>
</feature>
<dbReference type="InterPro" id="IPR043129">
    <property type="entry name" value="ATPase_NBD"/>
</dbReference>
<dbReference type="PROSITE" id="PS00297">
    <property type="entry name" value="HSP70_1"/>
    <property type="match status" value="1"/>
</dbReference>
<dbReference type="Gene3D" id="3.90.640.10">
    <property type="entry name" value="Actin, Chain A, domain 4"/>
    <property type="match status" value="1"/>
</dbReference>
<dbReference type="InterPro" id="IPR018181">
    <property type="entry name" value="Heat_shock_70_CS"/>
</dbReference>
<dbReference type="SUPFAM" id="SSF53067">
    <property type="entry name" value="Actin-like ATPase domain"/>
    <property type="match status" value="2"/>
</dbReference>
<protein>
    <recommendedName>
        <fullName evidence="7">Hsp70-like protein</fullName>
    </recommendedName>
</protein>
<gene>
    <name evidence="5" type="ORF">PCL_07450</name>
</gene>
<dbReference type="AlphaFoldDB" id="A0A2U3DS03"/>
<comment type="caution">
    <text evidence="5">The sequence shown here is derived from an EMBL/GenBank/DDBJ whole genome shotgun (WGS) entry which is preliminary data.</text>
</comment>
<dbReference type="EMBL" id="LCWV01000039">
    <property type="protein sequence ID" value="PWI65038.1"/>
    <property type="molecule type" value="Genomic_DNA"/>
</dbReference>
<dbReference type="Gene3D" id="3.30.420.40">
    <property type="match status" value="2"/>
</dbReference>
<dbReference type="GO" id="GO:0140662">
    <property type="term" value="F:ATP-dependent protein folding chaperone"/>
    <property type="evidence" value="ECO:0007669"/>
    <property type="project" value="InterPro"/>
</dbReference>
<feature type="region of interest" description="Disordered" evidence="4">
    <location>
        <begin position="565"/>
        <end position="792"/>
    </location>
</feature>
<dbReference type="PROSITE" id="PS00329">
    <property type="entry name" value="HSP70_2"/>
    <property type="match status" value="1"/>
</dbReference>
<keyword evidence="1 3" id="KW-0547">Nucleotide-binding</keyword>
<accession>A0A2U3DS03</accession>
<feature type="compositionally biased region" description="Low complexity" evidence="4">
    <location>
        <begin position="720"/>
        <end position="731"/>
    </location>
</feature>
<dbReference type="InterPro" id="IPR029047">
    <property type="entry name" value="HSP70_peptide-bd_sf"/>
</dbReference>
<dbReference type="InterPro" id="IPR013126">
    <property type="entry name" value="Hsp_70_fam"/>
</dbReference>
<proteinExistence type="inferred from homology"/>
<evidence type="ECO:0000313" key="5">
    <source>
        <dbReference type="EMBL" id="PWI65038.1"/>
    </source>
</evidence>
<evidence type="ECO:0000313" key="6">
    <source>
        <dbReference type="Proteomes" id="UP000245956"/>
    </source>
</evidence>
<feature type="compositionally biased region" description="Basic and acidic residues" evidence="4">
    <location>
        <begin position="665"/>
        <end position="674"/>
    </location>
</feature>
<keyword evidence="2 3" id="KW-0067">ATP-binding</keyword>
<evidence type="ECO:0000256" key="2">
    <source>
        <dbReference type="ARBA" id="ARBA00022840"/>
    </source>
</evidence>
<dbReference type="PANTHER" id="PTHR19375">
    <property type="entry name" value="HEAT SHOCK PROTEIN 70KDA"/>
    <property type="match status" value="1"/>
</dbReference>
<sequence length="792" mass="86057">MTEGKNDMRPTPRVSISAMFARLYQALQRRSTETQRATHLQNHTQVDLCDPLTTMANTTCTIGVDLGTTYSCVFANGKTIPIEYGDVQRSAVRVSRTNWTLVSASDIADAKRPHLTLWKRILGRGSEDGRLARDVESIPAAELSEHGARYKVHDQYVEAEEVAAFILGRIKAAVCNMYRGQPLERVVIAVPAHFTQRQRQATLDSAEVGGFDPAIVQLVEEPIAGAVDFVELDMQEHQKIRRLVVLDIGGGTTDASLLSFEALGEKHAYGVLATSGDNQLGGSDFDKALVDLVLSKAGVDPEKVDLRRLMLECESKKRALSNADRVVVELPSLQNTDDLDPVEITRSMFEESSKPLHDSIRRILEDLVDQRQDAKNPDVILLIGGACAMPSVRDICKSIFGDASIRTNEPERSIARGAGRIASDPNIQINPVLPRSVGVEVYNTDGRLVMERIVQRNSPLPIRCAHSLSTFEENQAGVKFKLMEGEMDDGRLNIEVGCFEITGIRACPRGTPIEVQMEIMAPGSITMAAKIRRKKGKLTVKPTPRVERHHLDEWIRRTRQRLGLAPEEAATDRQENGHANTLATESVQASTFDTDRRAEDTLSEPDLPSQHHCAAMSQGGESGSVVQNPTEDGAAVEEATSETRAATANTEVVGGKGSEGEDPESDHTTREGDNTRPGGGRAESRETPALESQAVTRVTTSDKGNEGGKGVTSQDGVQNGEQAEGAAGPAADQHTQAAGDERAESGESTDGQSGTSGTKRGKRQLPRSPGDERIRKKFKLPVGRPATGKKRR</sequence>
<evidence type="ECO:0008006" key="7">
    <source>
        <dbReference type="Google" id="ProtNLM"/>
    </source>
</evidence>
<reference evidence="5 6" key="1">
    <citation type="journal article" date="2016" name="Front. Microbiol.">
        <title>Genome and transcriptome sequences reveal the specific parasitism of the nematophagous Purpureocillium lilacinum 36-1.</title>
        <authorList>
            <person name="Xie J."/>
            <person name="Li S."/>
            <person name="Mo C."/>
            <person name="Xiao X."/>
            <person name="Peng D."/>
            <person name="Wang G."/>
            <person name="Xiao Y."/>
        </authorList>
    </citation>
    <scope>NUCLEOTIDE SEQUENCE [LARGE SCALE GENOMIC DNA]</scope>
    <source>
        <strain evidence="5 6">36-1</strain>
    </source>
</reference>
<dbReference type="Gene3D" id="2.60.34.10">
    <property type="entry name" value="Substrate Binding Domain Of DNAk, Chain A, domain 1"/>
    <property type="match status" value="1"/>
</dbReference>
<dbReference type="PRINTS" id="PR00301">
    <property type="entry name" value="HEATSHOCK70"/>
</dbReference>
<evidence type="ECO:0000256" key="4">
    <source>
        <dbReference type="SAM" id="MobiDB-lite"/>
    </source>
</evidence>
<organism evidence="5 6">
    <name type="scientific">Purpureocillium lilacinum</name>
    <name type="common">Paecilomyces lilacinus</name>
    <dbReference type="NCBI Taxonomy" id="33203"/>
    <lineage>
        <taxon>Eukaryota</taxon>
        <taxon>Fungi</taxon>
        <taxon>Dikarya</taxon>
        <taxon>Ascomycota</taxon>
        <taxon>Pezizomycotina</taxon>
        <taxon>Sordariomycetes</taxon>
        <taxon>Hypocreomycetidae</taxon>
        <taxon>Hypocreales</taxon>
        <taxon>Ophiocordycipitaceae</taxon>
        <taxon>Purpureocillium</taxon>
    </lineage>
</organism>
<feature type="compositionally biased region" description="Polar residues" evidence="4">
    <location>
        <begin position="693"/>
        <end position="702"/>
    </location>
</feature>
<evidence type="ECO:0000256" key="1">
    <source>
        <dbReference type="ARBA" id="ARBA00022741"/>
    </source>
</evidence>
<feature type="compositionally biased region" description="Polar residues" evidence="4">
    <location>
        <begin position="577"/>
        <end position="592"/>
    </location>
</feature>
<dbReference type="Pfam" id="PF00012">
    <property type="entry name" value="HSP70"/>
    <property type="match status" value="1"/>
</dbReference>
<feature type="compositionally biased region" description="Polar residues" evidence="4">
    <location>
        <begin position="746"/>
        <end position="758"/>
    </location>
</feature>
<dbReference type="SUPFAM" id="SSF100920">
    <property type="entry name" value="Heat shock protein 70kD (HSP70), peptide-binding domain"/>
    <property type="match status" value="1"/>
</dbReference>
<evidence type="ECO:0000256" key="3">
    <source>
        <dbReference type="RuleBase" id="RU003322"/>
    </source>
</evidence>
<comment type="similarity">
    <text evidence="3">Belongs to the heat shock protein 70 family.</text>
</comment>
<name>A0A2U3DS03_PURLI</name>